<gene>
    <name evidence="3" type="ORF">SCP_0800020</name>
</gene>
<evidence type="ECO:0000259" key="2">
    <source>
        <dbReference type="Pfam" id="PF03235"/>
    </source>
</evidence>
<evidence type="ECO:0000313" key="3">
    <source>
        <dbReference type="EMBL" id="GBE85485.1"/>
    </source>
</evidence>
<dbReference type="GeneID" id="38782402"/>
<dbReference type="PANTHER" id="PTHR39639:SF1">
    <property type="entry name" value="DUF262 DOMAIN-CONTAINING PROTEIN"/>
    <property type="match status" value="1"/>
</dbReference>
<dbReference type="PRINTS" id="PR01217">
    <property type="entry name" value="PRICHEXTENSN"/>
</dbReference>
<organism evidence="3 4">
    <name type="scientific">Sparassis crispa</name>
    <dbReference type="NCBI Taxonomy" id="139825"/>
    <lineage>
        <taxon>Eukaryota</taxon>
        <taxon>Fungi</taxon>
        <taxon>Dikarya</taxon>
        <taxon>Basidiomycota</taxon>
        <taxon>Agaricomycotina</taxon>
        <taxon>Agaricomycetes</taxon>
        <taxon>Polyporales</taxon>
        <taxon>Sparassidaceae</taxon>
        <taxon>Sparassis</taxon>
    </lineage>
</organism>
<evidence type="ECO:0000313" key="4">
    <source>
        <dbReference type="Proteomes" id="UP000287166"/>
    </source>
</evidence>
<dbReference type="InParanoid" id="A0A401GTD7"/>
<dbReference type="Pfam" id="PF03235">
    <property type="entry name" value="GmrSD_N"/>
    <property type="match status" value="1"/>
</dbReference>
<name>A0A401GTD7_9APHY</name>
<dbReference type="OrthoDB" id="5419821at2759"/>
<dbReference type="PANTHER" id="PTHR39639">
    <property type="entry name" value="CHROMOSOME 16, WHOLE GENOME SHOTGUN SEQUENCE"/>
    <property type="match status" value="1"/>
</dbReference>
<comment type="caution">
    <text evidence="3">The sequence shown here is derived from an EMBL/GenBank/DDBJ whole genome shotgun (WGS) entry which is preliminary data.</text>
</comment>
<dbReference type="AlphaFoldDB" id="A0A401GTD7"/>
<accession>A0A401GTD7</accession>
<evidence type="ECO:0000256" key="1">
    <source>
        <dbReference type="SAM" id="MobiDB-lite"/>
    </source>
</evidence>
<feature type="domain" description="GmrSD restriction endonucleases N-terminal" evidence="2">
    <location>
        <begin position="66"/>
        <end position="202"/>
    </location>
</feature>
<reference evidence="3 4" key="1">
    <citation type="journal article" date="2018" name="Sci. Rep.">
        <title>Genome sequence of the cauliflower mushroom Sparassis crispa (Hanabiratake) and its association with beneficial usage.</title>
        <authorList>
            <person name="Kiyama R."/>
            <person name="Furutani Y."/>
            <person name="Kawaguchi K."/>
            <person name="Nakanishi T."/>
        </authorList>
    </citation>
    <scope>NUCLEOTIDE SEQUENCE [LARGE SCALE GENOMIC DNA]</scope>
</reference>
<dbReference type="RefSeq" id="XP_027616398.1">
    <property type="nucleotide sequence ID" value="XM_027760597.1"/>
</dbReference>
<dbReference type="Proteomes" id="UP000287166">
    <property type="component" value="Unassembled WGS sequence"/>
</dbReference>
<dbReference type="InterPro" id="IPR004919">
    <property type="entry name" value="GmrSD_N"/>
</dbReference>
<sequence length="609" mass="67953">MSSDSDFTDIDEEEIPLSSLISSRKKGKTADGKDMYKIKGALKVPRTTTYTTQALYDQLHLSDIDLNADYQRGVVWNDTKQTGLIDSIFRNFYIPPLIFVVKYGDDGSERRICVDGKQRLTSIYRFMDGLIPYKDAFTSERFVFKETGKTKGKLLPERYRKIFSNKQIVCVEYQDLTEDDEREIFQRVQMGMALTPAEKLQAISSPTASFIRELQDQYVVDELAQTLDWDTARAGDFRGLASAVYNMNKWPALATMASLSQVEKWLRQPAELEERFCDQAHATFHIFVLLARDSQYNKAFRLTGVKKVSPVEFMAVTLLIFVYKNKLTLAQLSEAIATMRREIRANEVDIRMNARVLKQLLAFIKELNPAKLAPDRGQPPAGKLSNLKRKRTARAQGHDDADYVPPRRPAPQQLTASQAHSPWLPPKPEPSTSRPPSGPRRPSSANYQSATPSGPRRTPSQATAPPSTRPSSDRLSAIKDAKDNSPPAPSPRPPPTGPALRIPSTNFVGPSRPMHSPSLPFSSHSPTLPYPTPPSTLPPPPPSIPPPPPPPARYDGLGDSLMARMMSRPMAPPQNGRDIHQQQGRPASAPGPLPQDRYGTGRGDWRGYK</sequence>
<feature type="compositionally biased region" description="Low complexity" evidence="1">
    <location>
        <begin position="513"/>
        <end position="527"/>
    </location>
</feature>
<keyword evidence="4" id="KW-1185">Reference proteome</keyword>
<feature type="region of interest" description="Disordered" evidence="1">
    <location>
        <begin position="371"/>
        <end position="609"/>
    </location>
</feature>
<proteinExistence type="predicted"/>
<dbReference type="STRING" id="139825.A0A401GTD7"/>
<feature type="compositionally biased region" description="Pro residues" evidence="1">
    <location>
        <begin position="528"/>
        <end position="552"/>
    </location>
</feature>
<feature type="compositionally biased region" description="Low complexity" evidence="1">
    <location>
        <begin position="430"/>
        <end position="444"/>
    </location>
</feature>
<feature type="compositionally biased region" description="Polar residues" evidence="1">
    <location>
        <begin position="445"/>
        <end position="474"/>
    </location>
</feature>
<feature type="compositionally biased region" description="Pro residues" evidence="1">
    <location>
        <begin position="486"/>
        <end position="497"/>
    </location>
</feature>
<protein>
    <recommendedName>
        <fullName evidence="2">GmrSD restriction endonucleases N-terminal domain-containing protein</fullName>
    </recommendedName>
</protein>
<dbReference type="EMBL" id="BFAD01000008">
    <property type="protein sequence ID" value="GBE85485.1"/>
    <property type="molecule type" value="Genomic_DNA"/>
</dbReference>